<dbReference type="RefSeq" id="WP_148696464.1">
    <property type="nucleotide sequence ID" value="NZ_CP017834.1"/>
</dbReference>
<keyword evidence="3" id="KW-0479">Metal-binding</keyword>
<keyword evidence="4" id="KW-0408">Iron</keyword>
<proteinExistence type="predicted"/>
<dbReference type="EMBL" id="CP017834">
    <property type="protein sequence ID" value="APJ02756.1"/>
    <property type="molecule type" value="Genomic_DNA"/>
</dbReference>
<dbReference type="SUPFAM" id="SSF102114">
    <property type="entry name" value="Radical SAM enzymes"/>
    <property type="match status" value="1"/>
</dbReference>
<dbReference type="CDD" id="cd01335">
    <property type="entry name" value="Radical_SAM"/>
    <property type="match status" value="1"/>
</dbReference>
<dbReference type="GO" id="GO:0046872">
    <property type="term" value="F:metal ion binding"/>
    <property type="evidence" value="ECO:0007669"/>
    <property type="project" value="UniProtKB-KW"/>
</dbReference>
<dbReference type="InterPro" id="IPR007197">
    <property type="entry name" value="rSAM"/>
</dbReference>
<dbReference type="GO" id="GO:0003824">
    <property type="term" value="F:catalytic activity"/>
    <property type="evidence" value="ECO:0007669"/>
    <property type="project" value="InterPro"/>
</dbReference>
<feature type="domain" description="Radical SAM core" evidence="6">
    <location>
        <begin position="121"/>
        <end position="333"/>
    </location>
</feature>
<dbReference type="InterPro" id="IPR006638">
    <property type="entry name" value="Elp3/MiaA/NifB-like_rSAM"/>
</dbReference>
<evidence type="ECO:0000256" key="1">
    <source>
        <dbReference type="ARBA" id="ARBA00001966"/>
    </source>
</evidence>
<keyword evidence="2" id="KW-0949">S-adenosyl-L-methionine</keyword>
<keyword evidence="8" id="KW-1185">Reference proteome</keyword>
<evidence type="ECO:0000256" key="3">
    <source>
        <dbReference type="ARBA" id="ARBA00022723"/>
    </source>
</evidence>
<dbReference type="GO" id="GO:0051536">
    <property type="term" value="F:iron-sulfur cluster binding"/>
    <property type="evidence" value="ECO:0007669"/>
    <property type="project" value="UniProtKB-KW"/>
</dbReference>
<dbReference type="InterPro" id="IPR050377">
    <property type="entry name" value="Radical_SAM_PqqE_MftC-like"/>
</dbReference>
<sequence>MSFLINFQALAMRKYGTTWSLRNIKNKQSILLKDDAADFWDFLLDNNSSRDINDYLKRFEEPEQVEKALNSLAEILINNDMLIINNEIINNKEHYNKLINFNNSENYNQLANELCEISLMESKILLTEIELTHACNFRCLHCYQPESWKQSKLPGNLLQWKKALDKLESLGVLYLIFSGGECTLLPYFRSLVSYARERYFDLSIITNGYYLNDSLCKFLLKMNLSKITVSVYGFDSNEYETFTKIKDSHKKVNQNILLAKSYGLPVCARIICTKYQKNLSNTLEFYKSHGIDTEIIYEMMNKIEKDDNSISEMVIKKHEISELLNNQLDIIPPSRSCTAGTLKIRIEPDGSIIPCELLRMKMANIFNDELNDLINKPLFKSTRNFVSKFNNTKSKNGCPVMGGLLNERILKNETS</sequence>
<dbReference type="Gene3D" id="3.20.20.70">
    <property type="entry name" value="Aldolase class I"/>
    <property type="match status" value="1"/>
</dbReference>
<evidence type="ECO:0000313" key="8">
    <source>
        <dbReference type="Proteomes" id="UP000184731"/>
    </source>
</evidence>
<accession>A0A1L4CXT9</accession>
<dbReference type="InterPro" id="IPR058240">
    <property type="entry name" value="rSAM_sf"/>
</dbReference>
<comment type="cofactor">
    <cofactor evidence="1">
        <name>[4Fe-4S] cluster</name>
        <dbReference type="ChEBI" id="CHEBI:49883"/>
    </cofactor>
</comment>
<dbReference type="PANTHER" id="PTHR11228">
    <property type="entry name" value="RADICAL SAM DOMAIN PROTEIN"/>
    <property type="match status" value="1"/>
</dbReference>
<organism evidence="7 8">
    <name type="scientific">Silvanigrella aquatica</name>
    <dbReference type="NCBI Taxonomy" id="1915309"/>
    <lineage>
        <taxon>Bacteria</taxon>
        <taxon>Pseudomonadati</taxon>
        <taxon>Bdellovibrionota</taxon>
        <taxon>Oligoflexia</taxon>
        <taxon>Silvanigrellales</taxon>
        <taxon>Silvanigrellaceae</taxon>
        <taxon>Silvanigrella</taxon>
    </lineage>
</organism>
<dbReference type="STRING" id="1915309.AXG55_01975"/>
<dbReference type="InterPro" id="IPR023885">
    <property type="entry name" value="4Fe4S-binding_SPASM_dom"/>
</dbReference>
<protein>
    <recommendedName>
        <fullName evidence="6">Radical SAM core domain-containing protein</fullName>
    </recommendedName>
</protein>
<evidence type="ECO:0000313" key="7">
    <source>
        <dbReference type="EMBL" id="APJ02756.1"/>
    </source>
</evidence>
<dbReference type="OrthoDB" id="5290443at2"/>
<name>A0A1L4CXT9_9BACT</name>
<dbReference type="KEGG" id="saqi:AXG55_01975"/>
<dbReference type="SMART" id="SM00729">
    <property type="entry name" value="Elp3"/>
    <property type="match status" value="1"/>
</dbReference>
<dbReference type="Pfam" id="PF13186">
    <property type="entry name" value="SPASM"/>
    <property type="match status" value="1"/>
</dbReference>
<dbReference type="PROSITE" id="PS51918">
    <property type="entry name" value="RADICAL_SAM"/>
    <property type="match status" value="1"/>
</dbReference>
<evidence type="ECO:0000256" key="5">
    <source>
        <dbReference type="ARBA" id="ARBA00023014"/>
    </source>
</evidence>
<dbReference type="InterPro" id="IPR013785">
    <property type="entry name" value="Aldolase_TIM"/>
</dbReference>
<evidence type="ECO:0000256" key="4">
    <source>
        <dbReference type="ARBA" id="ARBA00023004"/>
    </source>
</evidence>
<dbReference type="SFLD" id="SFLDS00029">
    <property type="entry name" value="Radical_SAM"/>
    <property type="match status" value="1"/>
</dbReference>
<dbReference type="Proteomes" id="UP000184731">
    <property type="component" value="Chromosome"/>
</dbReference>
<reference evidence="7 8" key="1">
    <citation type="submission" date="2016-10" db="EMBL/GenBank/DDBJ databases">
        <title>Silvanigrella aquatica sp. nov., isolated from a freshwater lake located in the Black Forest, Germany, description of Silvanigrellaceae fam. nov., Silvanigrellales ord. nov., reclassification of the order Bdellovibrionales in the class Oligoflexia, reclassification of the families Bacteriovoracaceae and Halobacteriovoraceae in the new order Bacteriovoracales ord. nov., and reclassification of the family Pseudobacteriovoracaceae in the order Oligoflexiales.</title>
        <authorList>
            <person name="Hahn M.W."/>
            <person name="Schmidt J."/>
            <person name="Koll U."/>
            <person name="Rohde M."/>
            <person name="Verbag S."/>
            <person name="Pitt A."/>
            <person name="Nakai R."/>
            <person name="Naganuma T."/>
            <person name="Lang E."/>
        </authorList>
    </citation>
    <scope>NUCLEOTIDE SEQUENCE [LARGE SCALE GENOMIC DNA]</scope>
    <source>
        <strain evidence="7 8">MWH-Nonnen-W8red</strain>
    </source>
</reference>
<evidence type="ECO:0000259" key="6">
    <source>
        <dbReference type="PROSITE" id="PS51918"/>
    </source>
</evidence>
<evidence type="ECO:0000256" key="2">
    <source>
        <dbReference type="ARBA" id="ARBA00022691"/>
    </source>
</evidence>
<dbReference type="SFLD" id="SFLDG01386">
    <property type="entry name" value="main_SPASM_domain-containing"/>
    <property type="match status" value="1"/>
</dbReference>
<keyword evidence="5" id="KW-0411">Iron-sulfur</keyword>
<dbReference type="AlphaFoldDB" id="A0A1L4CXT9"/>
<dbReference type="Pfam" id="PF04055">
    <property type="entry name" value="Radical_SAM"/>
    <property type="match status" value="1"/>
</dbReference>
<dbReference type="SFLD" id="SFLDG01067">
    <property type="entry name" value="SPASM/twitch_domain_containing"/>
    <property type="match status" value="1"/>
</dbReference>
<dbReference type="PANTHER" id="PTHR11228:SF7">
    <property type="entry name" value="PQQA PEPTIDE CYCLASE"/>
    <property type="match status" value="1"/>
</dbReference>
<gene>
    <name evidence="7" type="ORF">AXG55_01975</name>
</gene>